<organism evidence="1 2">
    <name type="scientific">Clonorchis sinensis</name>
    <name type="common">Chinese liver fluke</name>
    <dbReference type="NCBI Taxonomy" id="79923"/>
    <lineage>
        <taxon>Eukaryota</taxon>
        <taxon>Metazoa</taxon>
        <taxon>Spiralia</taxon>
        <taxon>Lophotrochozoa</taxon>
        <taxon>Platyhelminthes</taxon>
        <taxon>Trematoda</taxon>
        <taxon>Digenea</taxon>
        <taxon>Opisthorchiida</taxon>
        <taxon>Opisthorchiata</taxon>
        <taxon>Opisthorchiidae</taxon>
        <taxon>Clonorchis</taxon>
    </lineage>
</organism>
<gene>
    <name evidence="1" type="ORF">CSKR_105547</name>
</gene>
<evidence type="ECO:0000313" key="2">
    <source>
        <dbReference type="Proteomes" id="UP000286415"/>
    </source>
</evidence>
<protein>
    <submittedName>
        <fullName evidence="1">Uncharacterized protein</fullName>
    </submittedName>
</protein>
<reference evidence="1 2" key="2">
    <citation type="journal article" date="2021" name="Genomics">
        <title>High-quality reference genome for Clonorchis sinensis.</title>
        <authorList>
            <person name="Young N.D."/>
            <person name="Stroehlein A.J."/>
            <person name="Kinkar L."/>
            <person name="Wang T."/>
            <person name="Sohn W.M."/>
            <person name="Chang B.C.H."/>
            <person name="Kaur P."/>
            <person name="Weisz D."/>
            <person name="Dudchenko O."/>
            <person name="Aiden E.L."/>
            <person name="Korhonen P.K."/>
            <person name="Gasser R.B."/>
        </authorList>
    </citation>
    <scope>NUCLEOTIDE SEQUENCE [LARGE SCALE GENOMIC DNA]</scope>
    <source>
        <strain evidence="1">Cs-k2</strain>
    </source>
</reference>
<proteinExistence type="predicted"/>
<keyword evidence="2" id="KW-1185">Reference proteome</keyword>
<name>A0A3R7G4P3_CLOSI</name>
<dbReference type="InParanoid" id="A0A3R7G4P3"/>
<evidence type="ECO:0000313" key="1">
    <source>
        <dbReference type="EMBL" id="KAG5446783.1"/>
    </source>
</evidence>
<sequence length="176" mass="20131">MSYTFIHFVNPNLVLSQCITQLNCLFRIALQQDIARVQFKAKFTDLRCRSSVTPLRWSATLAPEGSTGAGILPGCPSLDRGSRETVVGFTDHPFIATIFEILRYMYIRNALLIRLLKILRQPTTGFALLGAHQMWCFSEYTHLQTNLVFRWSLTWNSTEILVYAVFKKLNVMHQAA</sequence>
<accession>A0A3R7G4P3</accession>
<comment type="caution">
    <text evidence="1">The sequence shown here is derived from an EMBL/GenBank/DDBJ whole genome shotgun (WGS) entry which is preliminary data.</text>
</comment>
<dbReference type="Proteomes" id="UP000286415">
    <property type="component" value="Unassembled WGS sequence"/>
</dbReference>
<reference evidence="1 2" key="1">
    <citation type="journal article" date="2018" name="Biotechnol. Adv.">
        <title>Improved genomic resources and new bioinformatic workflow for the carcinogenic parasite Clonorchis sinensis: Biotechnological implications.</title>
        <authorList>
            <person name="Wang D."/>
            <person name="Korhonen P.K."/>
            <person name="Gasser R.B."/>
            <person name="Young N.D."/>
        </authorList>
    </citation>
    <scope>NUCLEOTIDE SEQUENCE [LARGE SCALE GENOMIC DNA]</scope>
    <source>
        <strain evidence="1">Cs-k2</strain>
    </source>
</reference>
<dbReference type="EMBL" id="NIRI02000056">
    <property type="protein sequence ID" value="KAG5446783.1"/>
    <property type="molecule type" value="Genomic_DNA"/>
</dbReference>
<dbReference type="AlphaFoldDB" id="A0A3R7G4P3"/>